<protein>
    <recommendedName>
        <fullName evidence="3">4Fe-4S ferredoxin-type domain-containing protein</fullName>
    </recommendedName>
</protein>
<gene>
    <name evidence="4" type="ORF">LCGC14_1071350</name>
</gene>
<name>A0A0F9Q181_9ZZZZ</name>
<organism evidence="4">
    <name type="scientific">marine sediment metagenome</name>
    <dbReference type="NCBI Taxonomy" id="412755"/>
    <lineage>
        <taxon>unclassified sequences</taxon>
        <taxon>metagenomes</taxon>
        <taxon>ecological metagenomes</taxon>
    </lineage>
</organism>
<reference evidence="4" key="1">
    <citation type="journal article" date="2015" name="Nature">
        <title>Complex archaea that bridge the gap between prokaryotes and eukaryotes.</title>
        <authorList>
            <person name="Spang A."/>
            <person name="Saw J.H."/>
            <person name="Jorgensen S.L."/>
            <person name="Zaremba-Niedzwiedzka K."/>
            <person name="Martijn J."/>
            <person name="Lind A.E."/>
            <person name="van Eijk R."/>
            <person name="Schleper C."/>
            <person name="Guy L."/>
            <person name="Ettema T.J."/>
        </authorList>
    </citation>
    <scope>NUCLEOTIDE SEQUENCE</scope>
</reference>
<dbReference type="PANTHER" id="PTHR43673:SF10">
    <property type="entry name" value="NADH DEHYDROGENASE_NAD(P)H NITROREDUCTASE XCC3605-RELATED"/>
    <property type="match status" value="1"/>
</dbReference>
<dbReference type="PROSITE" id="PS00198">
    <property type="entry name" value="4FE4S_FER_1"/>
    <property type="match status" value="1"/>
</dbReference>
<evidence type="ECO:0000256" key="2">
    <source>
        <dbReference type="ARBA" id="ARBA00023002"/>
    </source>
</evidence>
<dbReference type="Gene3D" id="3.30.70.20">
    <property type="match status" value="1"/>
</dbReference>
<keyword evidence="2" id="KW-0560">Oxidoreductase</keyword>
<dbReference type="PROSITE" id="PS51379">
    <property type="entry name" value="4FE4S_FER_2"/>
    <property type="match status" value="2"/>
</dbReference>
<dbReference type="InterPro" id="IPR000415">
    <property type="entry name" value="Nitroreductase-like"/>
</dbReference>
<dbReference type="AlphaFoldDB" id="A0A0F9Q181"/>
<dbReference type="Gene3D" id="3.40.109.10">
    <property type="entry name" value="NADH Oxidase"/>
    <property type="match status" value="1"/>
</dbReference>
<evidence type="ECO:0000313" key="4">
    <source>
        <dbReference type="EMBL" id="KKN07016.1"/>
    </source>
</evidence>
<dbReference type="Pfam" id="PF13237">
    <property type="entry name" value="Fer4_10"/>
    <property type="match status" value="1"/>
</dbReference>
<dbReference type="SUPFAM" id="SSF55469">
    <property type="entry name" value="FMN-dependent nitroreductase-like"/>
    <property type="match status" value="1"/>
</dbReference>
<evidence type="ECO:0000259" key="3">
    <source>
        <dbReference type="PROSITE" id="PS51379"/>
    </source>
</evidence>
<feature type="domain" description="4Fe-4S ferredoxin-type" evidence="3">
    <location>
        <begin position="1"/>
        <end position="29"/>
    </location>
</feature>
<accession>A0A0F9Q181</accession>
<dbReference type="InterPro" id="IPR017896">
    <property type="entry name" value="4Fe4S_Fe-S-bd"/>
</dbReference>
<feature type="domain" description="4Fe-4S ferredoxin-type" evidence="3">
    <location>
        <begin position="31"/>
        <end position="61"/>
    </location>
</feature>
<dbReference type="SUPFAM" id="SSF54862">
    <property type="entry name" value="4Fe-4S ferredoxins"/>
    <property type="match status" value="1"/>
</dbReference>
<evidence type="ECO:0000256" key="1">
    <source>
        <dbReference type="ARBA" id="ARBA00007118"/>
    </source>
</evidence>
<sequence>MAIFGINYEKCSGCNICLTACPLFRRDKEQNKVVFNSTGPCNLCGQCIARCPEDAILYEDIGEALSYEGVDKPEYIASFDTIYKVLRANRSTRLYKKKKVPNDVLKKVFDTMTQAPTSANRRTERFTILSDREEIKKLNDAVNDERLSHPDVKEKYGPLFKVLSKVFYNFIYFDAPHVIIVDSPLKGVEVNIGIIITYGRLAAQSLGLGTCWNGWTMGAIKNNPEIKKLVKISGETVGVFTIGYPAVKFYRSPPRTPKQINGLD</sequence>
<comment type="caution">
    <text evidence="4">The sequence shown here is derived from an EMBL/GenBank/DDBJ whole genome shotgun (WGS) entry which is preliminary data.</text>
</comment>
<dbReference type="GO" id="GO:0016491">
    <property type="term" value="F:oxidoreductase activity"/>
    <property type="evidence" value="ECO:0007669"/>
    <property type="project" value="UniProtKB-KW"/>
</dbReference>
<dbReference type="Pfam" id="PF00881">
    <property type="entry name" value="Nitroreductase"/>
    <property type="match status" value="1"/>
</dbReference>
<proteinExistence type="inferred from homology"/>
<dbReference type="InterPro" id="IPR029479">
    <property type="entry name" value="Nitroreductase"/>
</dbReference>
<dbReference type="InterPro" id="IPR017900">
    <property type="entry name" value="4Fe4S_Fe_S_CS"/>
</dbReference>
<comment type="similarity">
    <text evidence="1">Belongs to the nitroreductase family.</text>
</comment>
<dbReference type="EMBL" id="LAZR01004616">
    <property type="protein sequence ID" value="KKN07016.1"/>
    <property type="molecule type" value="Genomic_DNA"/>
</dbReference>
<dbReference type="PANTHER" id="PTHR43673">
    <property type="entry name" value="NAD(P)H NITROREDUCTASE YDGI-RELATED"/>
    <property type="match status" value="1"/>
</dbReference>